<dbReference type="GO" id="GO:0016787">
    <property type="term" value="F:hydrolase activity"/>
    <property type="evidence" value="ECO:0007669"/>
    <property type="project" value="UniProtKB-KW"/>
</dbReference>
<dbReference type="Gene3D" id="3.40.50.2000">
    <property type="entry name" value="Glycogen Phosphorylase B"/>
    <property type="match status" value="1"/>
</dbReference>
<dbReference type="EC" id="3.6.1.57" evidence="2"/>
<dbReference type="Proteomes" id="UP001597216">
    <property type="component" value="Unassembled WGS sequence"/>
</dbReference>
<proteinExistence type="predicted"/>
<protein>
    <submittedName>
        <fullName evidence="2">UDP-2,4-diacetamido-2,4, 6-trideoxy-beta-L-altropyranose hydrolase</fullName>
        <ecNumber evidence="2">3.6.1.57</ecNumber>
    </submittedName>
</protein>
<dbReference type="NCBIfam" id="TIGR03590">
    <property type="entry name" value="PseG"/>
    <property type="match status" value="1"/>
</dbReference>
<name>A0ABW3T2P6_9CAUL</name>
<keyword evidence="3" id="KW-1185">Reference proteome</keyword>
<reference evidence="3" key="1">
    <citation type="journal article" date="2019" name="Int. J. Syst. Evol. Microbiol.">
        <title>The Global Catalogue of Microorganisms (GCM) 10K type strain sequencing project: providing services to taxonomists for standard genome sequencing and annotation.</title>
        <authorList>
            <consortium name="The Broad Institute Genomics Platform"/>
            <consortium name="The Broad Institute Genome Sequencing Center for Infectious Disease"/>
            <person name="Wu L."/>
            <person name="Ma J."/>
        </authorList>
    </citation>
    <scope>NUCLEOTIDE SEQUENCE [LARGE SCALE GENOMIC DNA]</scope>
    <source>
        <strain evidence="3">CCUG 55074</strain>
    </source>
</reference>
<comment type="caution">
    <text evidence="2">The sequence shown here is derived from an EMBL/GenBank/DDBJ whole genome shotgun (WGS) entry which is preliminary data.</text>
</comment>
<evidence type="ECO:0000259" key="1">
    <source>
        <dbReference type="Pfam" id="PF04101"/>
    </source>
</evidence>
<gene>
    <name evidence="2" type="primary">pseG</name>
    <name evidence="2" type="ORF">ACFQ27_06665</name>
</gene>
<dbReference type="InterPro" id="IPR020023">
    <property type="entry name" value="PseG"/>
</dbReference>
<dbReference type="Gene3D" id="3.40.50.11190">
    <property type="match status" value="1"/>
</dbReference>
<dbReference type="EMBL" id="JBHTLQ010000011">
    <property type="protein sequence ID" value="MFD1190257.1"/>
    <property type="molecule type" value="Genomic_DNA"/>
</dbReference>
<dbReference type="RefSeq" id="WP_374345019.1">
    <property type="nucleotide sequence ID" value="NZ_JBHTLQ010000011.1"/>
</dbReference>
<dbReference type="Pfam" id="PF04101">
    <property type="entry name" value="Glyco_tran_28_C"/>
    <property type="match status" value="1"/>
</dbReference>
<dbReference type="SUPFAM" id="SSF53756">
    <property type="entry name" value="UDP-Glycosyltransferase/glycogen phosphorylase"/>
    <property type="match status" value="1"/>
</dbReference>
<evidence type="ECO:0000313" key="3">
    <source>
        <dbReference type="Proteomes" id="UP001597216"/>
    </source>
</evidence>
<dbReference type="InterPro" id="IPR007235">
    <property type="entry name" value="Glyco_trans_28_C"/>
</dbReference>
<organism evidence="2 3">
    <name type="scientific">Phenylobacterium conjunctum</name>
    <dbReference type="NCBI Taxonomy" id="1298959"/>
    <lineage>
        <taxon>Bacteria</taxon>
        <taxon>Pseudomonadati</taxon>
        <taxon>Pseudomonadota</taxon>
        <taxon>Alphaproteobacteria</taxon>
        <taxon>Caulobacterales</taxon>
        <taxon>Caulobacteraceae</taxon>
        <taxon>Phenylobacterium</taxon>
    </lineage>
</organism>
<sequence length="355" mass="36916">MIPSGPRILFIANAGLKVGGGHVMRSATLARALTARGAACAMAASPEVAAVLDAFAPDVAREPVTSLAPDDLADALTGQDFEAIVFDHYGLDRNAHEALAHGRPSLILDDLADRPLGGDMVLDSGPARSPTDYALLVESHVRLLLGPAFAPVRPEFADLRDAALARRGGPVRRVLLSMGLTDPGGLTPRLVDRLRLRLGDIGLDIVMGATAPGLKGLARLAAHDPRLTLHVDTPNMAQLIAEADIGFGAAGSTTWERCVLGLPQAIVVVAENQRPAAQALVERGAALVIDGGAADLDQQVDRAIVRMFTDTTLRERLSATAAALCDGRGAARTAEAFLGLIAERGAPPQMAPPAP</sequence>
<feature type="domain" description="Glycosyl transferase family 28 C-terminal" evidence="1">
    <location>
        <begin position="234"/>
        <end position="310"/>
    </location>
</feature>
<accession>A0ABW3T2P6</accession>
<keyword evidence="2" id="KW-0378">Hydrolase</keyword>
<evidence type="ECO:0000313" key="2">
    <source>
        <dbReference type="EMBL" id="MFD1190257.1"/>
    </source>
</evidence>